<dbReference type="AlphaFoldDB" id="A0A263D1L5"/>
<organism evidence="1 2">
    <name type="scientific">Amycolatopsis antarctica</name>
    <dbReference type="NCBI Taxonomy" id="1854586"/>
    <lineage>
        <taxon>Bacteria</taxon>
        <taxon>Bacillati</taxon>
        <taxon>Actinomycetota</taxon>
        <taxon>Actinomycetes</taxon>
        <taxon>Pseudonocardiales</taxon>
        <taxon>Pseudonocardiaceae</taxon>
        <taxon>Amycolatopsis</taxon>
    </lineage>
</organism>
<comment type="caution">
    <text evidence="1">The sequence shown here is derived from an EMBL/GenBank/DDBJ whole genome shotgun (WGS) entry which is preliminary data.</text>
</comment>
<gene>
    <name evidence="1" type="ORF">CFN78_16215</name>
</gene>
<dbReference type="Proteomes" id="UP000242444">
    <property type="component" value="Unassembled WGS sequence"/>
</dbReference>
<dbReference type="EMBL" id="NKYE01000009">
    <property type="protein sequence ID" value="OZM72089.1"/>
    <property type="molecule type" value="Genomic_DNA"/>
</dbReference>
<protein>
    <submittedName>
        <fullName evidence="1">Uncharacterized protein</fullName>
    </submittedName>
</protein>
<evidence type="ECO:0000313" key="1">
    <source>
        <dbReference type="EMBL" id="OZM72089.1"/>
    </source>
</evidence>
<name>A0A263D1L5_9PSEU</name>
<dbReference type="InParanoid" id="A0A263D1L5"/>
<accession>A0A263D1L5</accession>
<keyword evidence="2" id="KW-1185">Reference proteome</keyword>
<reference evidence="1 2" key="1">
    <citation type="submission" date="2017-07" db="EMBL/GenBank/DDBJ databases">
        <title>Amycolatopsis antarcticus sp. nov., isolated from the surface of an Antarcticus brown macroalga.</title>
        <authorList>
            <person name="Wang J."/>
            <person name="Leiva S."/>
            <person name="Huang J."/>
            <person name="Huang Y."/>
        </authorList>
    </citation>
    <scope>NUCLEOTIDE SEQUENCE [LARGE SCALE GENOMIC DNA]</scope>
    <source>
        <strain evidence="1 2">AU-G6</strain>
    </source>
</reference>
<evidence type="ECO:0000313" key="2">
    <source>
        <dbReference type="Proteomes" id="UP000242444"/>
    </source>
</evidence>
<sequence length="283" mass="28672">MPVTGERHIVVAAEPPDRAIAMDSITHANGEYGPGDVLIGASFAGIVAVQFAARYRPKAVIAHDCGIGLDGAGVNGLWFLDGAGIPAAAIDSASARIADGVDMWDRGVISVANHWARLLGVGPGMPVRDAVAGFFAWDGVPWADEAPREHRSVVGSAGGRPIVAVDSIRFALPEDRGAVVCVGSHGGRTAAAYALEIMPAGFISSDGGVGRDDSGINGLAILGEAGIAAAAVSVASARIGEGNSTYQDGVISFVNEIARERGVRAGDPARSAAKAMANGATVR</sequence>
<proteinExistence type="predicted"/>